<protein>
    <submittedName>
        <fullName evidence="1">Uncharacterized protein</fullName>
    </submittedName>
</protein>
<dbReference type="EMBL" id="UZAI01021188">
    <property type="protein sequence ID" value="VDP54731.1"/>
    <property type="molecule type" value="Genomic_DNA"/>
</dbReference>
<evidence type="ECO:0000313" key="2">
    <source>
        <dbReference type="Proteomes" id="UP000277204"/>
    </source>
</evidence>
<sequence>MSYLRLVGWMYLHLRVDVHSGTRTQYLNGKIQPKQYQVNFNSFQCTSKWLSGLSS</sequence>
<dbReference type="AlphaFoldDB" id="A0A3P8EDY7"/>
<organism evidence="1 2">
    <name type="scientific">Schistosoma margrebowiei</name>
    <dbReference type="NCBI Taxonomy" id="48269"/>
    <lineage>
        <taxon>Eukaryota</taxon>
        <taxon>Metazoa</taxon>
        <taxon>Spiralia</taxon>
        <taxon>Lophotrochozoa</taxon>
        <taxon>Platyhelminthes</taxon>
        <taxon>Trematoda</taxon>
        <taxon>Digenea</taxon>
        <taxon>Strigeidida</taxon>
        <taxon>Schistosomatoidea</taxon>
        <taxon>Schistosomatidae</taxon>
        <taxon>Schistosoma</taxon>
    </lineage>
</organism>
<name>A0A3P8EDY7_9TREM</name>
<accession>A0A3P8EDY7</accession>
<reference evidence="1 2" key="1">
    <citation type="submission" date="2018-11" db="EMBL/GenBank/DDBJ databases">
        <authorList>
            <consortium name="Pathogen Informatics"/>
        </authorList>
    </citation>
    <scope>NUCLEOTIDE SEQUENCE [LARGE SCALE GENOMIC DNA]</scope>
    <source>
        <strain evidence="1 2">Zambia</strain>
    </source>
</reference>
<proteinExistence type="predicted"/>
<keyword evidence="2" id="KW-1185">Reference proteome</keyword>
<evidence type="ECO:0000313" key="1">
    <source>
        <dbReference type="EMBL" id="VDP54731.1"/>
    </source>
</evidence>
<dbReference type="Proteomes" id="UP000277204">
    <property type="component" value="Unassembled WGS sequence"/>
</dbReference>
<gene>
    <name evidence="1" type="ORF">SMRZ_LOCUS25313</name>
</gene>